<dbReference type="Proteomes" id="UP001465153">
    <property type="component" value="Unassembled WGS sequence"/>
</dbReference>
<evidence type="ECO:0000259" key="6">
    <source>
        <dbReference type="Pfam" id="PF25917"/>
    </source>
</evidence>
<dbReference type="Gene3D" id="2.40.420.20">
    <property type="match status" value="1"/>
</dbReference>
<dbReference type="Gene3D" id="2.40.30.170">
    <property type="match status" value="1"/>
</dbReference>
<keyword evidence="9" id="KW-1185">Reference proteome</keyword>
<gene>
    <name evidence="8" type="ORF">NBRC116591_27880</name>
</gene>
<feature type="domain" description="Multidrug resistance protein MdtA-like alpha-helical hairpin" evidence="5">
    <location>
        <begin position="111"/>
        <end position="168"/>
    </location>
</feature>
<organism evidence="8 9">
    <name type="scientific">Sessilibacter corallicola</name>
    <dbReference type="NCBI Taxonomy" id="2904075"/>
    <lineage>
        <taxon>Bacteria</taxon>
        <taxon>Pseudomonadati</taxon>
        <taxon>Pseudomonadota</taxon>
        <taxon>Gammaproteobacteria</taxon>
        <taxon>Cellvibrionales</taxon>
        <taxon>Cellvibrionaceae</taxon>
        <taxon>Sessilibacter</taxon>
    </lineage>
</organism>
<evidence type="ECO:0000313" key="8">
    <source>
        <dbReference type="EMBL" id="GAA6168977.1"/>
    </source>
</evidence>
<sequence length="371" mass="41135">MPIHGISMSIFAKVTVYLSLFASLVLLTACGEQASDIPAEATLRPVKSVVVNGTGSSKQWHFPGKVRAFEKVDLSFQVSGQLTKLNVLSGQEVKAGDILAELDQRNFASDVKAAQAELDRASAEFNRMGPLLEKRLVSQSEFDQKRAQRDIAEARLEQAKKALDDTQLKAPFDGVIANRSVENFEDITAKQTIMSLQNPEALEVIINIPENRIVELDAERDFIQSFASTTADPSKQYALDLREYSTEVDPATQTYEAILNLIATEEDRIFSGMSVDVLLTSTRKQSDTFWLPASAVIADRENIETKIVWVLSQQAASEQYQVSKREITIGKLENENIEILTGINSGERIVTAGSHYLRNGDLVKLYQGEDF</sequence>
<evidence type="ECO:0000256" key="3">
    <source>
        <dbReference type="ARBA" id="ARBA00022448"/>
    </source>
</evidence>
<dbReference type="Gene3D" id="2.40.50.100">
    <property type="match status" value="1"/>
</dbReference>
<dbReference type="SUPFAM" id="SSF111369">
    <property type="entry name" value="HlyD-like secretion proteins"/>
    <property type="match status" value="1"/>
</dbReference>
<dbReference type="Gene3D" id="1.10.287.470">
    <property type="entry name" value="Helix hairpin bin"/>
    <property type="match status" value="1"/>
</dbReference>
<evidence type="ECO:0000256" key="4">
    <source>
        <dbReference type="SAM" id="Coils"/>
    </source>
</evidence>
<accession>A0ABQ0ABN9</accession>
<comment type="similarity">
    <text evidence="2">Belongs to the membrane fusion protein (MFP) (TC 8.A.1) family.</text>
</comment>
<dbReference type="PANTHER" id="PTHR30469:SF20">
    <property type="entry name" value="EFFLUX RND TRANSPORTER PERIPLASMIC ADAPTOR SUBUNIT"/>
    <property type="match status" value="1"/>
</dbReference>
<proteinExistence type="inferred from homology"/>
<dbReference type="Pfam" id="PF25917">
    <property type="entry name" value="BSH_RND"/>
    <property type="match status" value="1"/>
</dbReference>
<evidence type="ECO:0000259" key="5">
    <source>
        <dbReference type="Pfam" id="PF25876"/>
    </source>
</evidence>
<feature type="domain" description="Multidrug resistance protein MdtA-like C-terminal permuted SH3" evidence="7">
    <location>
        <begin position="307"/>
        <end position="353"/>
    </location>
</feature>
<dbReference type="EMBL" id="BAABWN010000009">
    <property type="protein sequence ID" value="GAA6168977.1"/>
    <property type="molecule type" value="Genomic_DNA"/>
</dbReference>
<keyword evidence="4" id="KW-0175">Coiled coil</keyword>
<dbReference type="InterPro" id="IPR058625">
    <property type="entry name" value="MdtA-like_BSH"/>
</dbReference>
<evidence type="ECO:0000256" key="2">
    <source>
        <dbReference type="ARBA" id="ARBA00009477"/>
    </source>
</evidence>
<feature type="coiled-coil region" evidence="4">
    <location>
        <begin position="104"/>
        <end position="169"/>
    </location>
</feature>
<dbReference type="Pfam" id="PF25876">
    <property type="entry name" value="HH_MFP_RND"/>
    <property type="match status" value="1"/>
</dbReference>
<evidence type="ECO:0000256" key="1">
    <source>
        <dbReference type="ARBA" id="ARBA00004196"/>
    </source>
</evidence>
<evidence type="ECO:0000313" key="9">
    <source>
        <dbReference type="Proteomes" id="UP001465153"/>
    </source>
</evidence>
<comment type="caution">
    <text evidence="8">The sequence shown here is derived from an EMBL/GenBank/DDBJ whole genome shotgun (WGS) entry which is preliminary data.</text>
</comment>
<dbReference type="InterPro" id="IPR006143">
    <property type="entry name" value="RND_pump_MFP"/>
</dbReference>
<dbReference type="PANTHER" id="PTHR30469">
    <property type="entry name" value="MULTIDRUG RESISTANCE PROTEIN MDTA"/>
    <property type="match status" value="1"/>
</dbReference>
<protein>
    <submittedName>
        <fullName evidence="8">Efflux RND transporter periplasmic adaptor subunit</fullName>
    </submittedName>
</protein>
<dbReference type="InterPro" id="IPR058624">
    <property type="entry name" value="MdtA-like_HH"/>
</dbReference>
<feature type="domain" description="Multidrug resistance protein MdtA-like barrel-sandwich hybrid" evidence="6">
    <location>
        <begin position="70"/>
        <end position="192"/>
    </location>
</feature>
<reference evidence="8 9" key="1">
    <citation type="submission" date="2024-04" db="EMBL/GenBank/DDBJ databases">
        <title>Draft genome sequence of Sessilibacter corallicola NBRC 116591.</title>
        <authorList>
            <person name="Miyakawa T."/>
            <person name="Kusuya Y."/>
            <person name="Miura T."/>
        </authorList>
    </citation>
    <scope>NUCLEOTIDE SEQUENCE [LARGE SCALE GENOMIC DNA]</scope>
    <source>
        <strain evidence="8 9">KU-00831-HH</strain>
    </source>
</reference>
<dbReference type="InterPro" id="IPR058627">
    <property type="entry name" value="MdtA-like_C"/>
</dbReference>
<name>A0ABQ0ABN9_9GAMM</name>
<keyword evidence="3" id="KW-0813">Transport</keyword>
<comment type="subcellular location">
    <subcellularLocation>
        <location evidence="1">Cell envelope</location>
    </subcellularLocation>
</comment>
<dbReference type="Pfam" id="PF25967">
    <property type="entry name" value="RND-MFP_C"/>
    <property type="match status" value="1"/>
</dbReference>
<evidence type="ECO:0000259" key="7">
    <source>
        <dbReference type="Pfam" id="PF25967"/>
    </source>
</evidence>
<dbReference type="NCBIfam" id="TIGR01730">
    <property type="entry name" value="RND_mfp"/>
    <property type="match status" value="1"/>
</dbReference>